<accession>A0A381PMI6</accession>
<dbReference type="InterPro" id="IPR036412">
    <property type="entry name" value="HAD-like_sf"/>
</dbReference>
<dbReference type="SFLD" id="SFLDS00003">
    <property type="entry name" value="Haloacid_Dehalogenase"/>
    <property type="match status" value="1"/>
</dbReference>
<organism evidence="1">
    <name type="scientific">marine metagenome</name>
    <dbReference type="NCBI Taxonomy" id="408172"/>
    <lineage>
        <taxon>unclassified sequences</taxon>
        <taxon>metagenomes</taxon>
        <taxon>ecological metagenomes</taxon>
    </lineage>
</organism>
<dbReference type="InterPro" id="IPR023214">
    <property type="entry name" value="HAD_sf"/>
</dbReference>
<dbReference type="NCBIfam" id="TIGR01549">
    <property type="entry name" value="HAD-SF-IA-v1"/>
    <property type="match status" value="1"/>
</dbReference>
<evidence type="ECO:0000313" key="1">
    <source>
        <dbReference type="EMBL" id="SUZ67269.1"/>
    </source>
</evidence>
<dbReference type="Gene3D" id="1.10.260.80">
    <property type="match status" value="1"/>
</dbReference>
<dbReference type="SUPFAM" id="SSF56784">
    <property type="entry name" value="HAD-like"/>
    <property type="match status" value="1"/>
</dbReference>
<dbReference type="AlphaFoldDB" id="A0A381PMI6"/>
<gene>
    <name evidence="1" type="ORF">METZ01_LOCUS20123</name>
</gene>
<evidence type="ECO:0008006" key="2">
    <source>
        <dbReference type="Google" id="ProtNLM"/>
    </source>
</evidence>
<reference evidence="1" key="1">
    <citation type="submission" date="2018-05" db="EMBL/GenBank/DDBJ databases">
        <authorList>
            <person name="Lanie J.A."/>
            <person name="Ng W.-L."/>
            <person name="Kazmierczak K.M."/>
            <person name="Andrzejewski T.M."/>
            <person name="Davidsen T.M."/>
            <person name="Wayne K.J."/>
            <person name="Tettelin H."/>
            <person name="Glass J.I."/>
            <person name="Rusch D."/>
            <person name="Podicherti R."/>
            <person name="Tsui H.-C.T."/>
            <person name="Winkler M.E."/>
        </authorList>
    </citation>
    <scope>NUCLEOTIDE SEQUENCE</scope>
</reference>
<dbReference type="PANTHER" id="PTHR43885:SF1">
    <property type="entry name" value="SUPERFAMILY HYDROLASE, PUTATIVE (AFU_ORTHOLOGUE AFUA_4G13290)-RELATED"/>
    <property type="match status" value="1"/>
</dbReference>
<dbReference type="InterPro" id="IPR006439">
    <property type="entry name" value="HAD-SF_hydro_IA"/>
</dbReference>
<name>A0A381PMI6_9ZZZZ</name>
<dbReference type="SFLD" id="SFLDG01129">
    <property type="entry name" value="C1.5:_HAD__Beta-PGM__Phosphata"/>
    <property type="match status" value="1"/>
</dbReference>
<dbReference type="PANTHER" id="PTHR43885">
    <property type="entry name" value="HALOACID DEHALOGENASE-LIKE HYDROLASE"/>
    <property type="match status" value="1"/>
</dbReference>
<dbReference type="InterPro" id="IPR041492">
    <property type="entry name" value="HAD_2"/>
</dbReference>
<dbReference type="EMBL" id="UINC01001007">
    <property type="protein sequence ID" value="SUZ67269.1"/>
    <property type="molecule type" value="Genomic_DNA"/>
</dbReference>
<protein>
    <recommendedName>
        <fullName evidence="2">HAD family hydrolase</fullName>
    </recommendedName>
</protein>
<proteinExistence type="predicted"/>
<sequence>MPDNYALLQRKYWIFDLDGTLTVAVHDFNAIRKELGIPERQPIIETLKSLPEKESLPLQVKLQEIEKKLARNARPAPGAKILLEVLHRLDYSLGILTLNSRENAWFTLESLGLEQYFSEDTVIGRWCEEPKPSPNGIHKLLSHWKVTASDALMVGDYLYDLQVGRAAEIATVHVDPSGAFSWPELADIRVNSLDELAGLLAEKS</sequence>
<dbReference type="Pfam" id="PF13419">
    <property type="entry name" value="HAD_2"/>
    <property type="match status" value="1"/>
</dbReference>
<dbReference type="Gene3D" id="3.40.50.1000">
    <property type="entry name" value="HAD superfamily/HAD-like"/>
    <property type="match status" value="1"/>
</dbReference>